<comment type="caution">
    <text evidence="4">The sequence shown here is derived from an EMBL/GenBank/DDBJ whole genome shotgun (WGS) entry which is preliminary data.</text>
</comment>
<dbReference type="SUPFAM" id="SSF50118">
    <property type="entry name" value="Cell growth inhibitor/plasmid maintenance toxic component"/>
    <property type="match status" value="1"/>
</dbReference>
<keyword evidence="2" id="KW-1277">Toxin-antitoxin system</keyword>
<name>A0ABN2HTE4_9MICO</name>
<dbReference type="InterPro" id="IPR003477">
    <property type="entry name" value="PemK-like"/>
</dbReference>
<dbReference type="RefSeq" id="WP_344069582.1">
    <property type="nucleotide sequence ID" value="NZ_BAAAPL010000001.1"/>
</dbReference>
<dbReference type="InterPro" id="IPR011067">
    <property type="entry name" value="Plasmid_toxin/cell-grow_inhib"/>
</dbReference>
<dbReference type="Proteomes" id="UP001501690">
    <property type="component" value="Unassembled WGS sequence"/>
</dbReference>
<evidence type="ECO:0000313" key="4">
    <source>
        <dbReference type="EMBL" id="GAA1693141.1"/>
    </source>
</evidence>
<evidence type="ECO:0000256" key="2">
    <source>
        <dbReference type="ARBA" id="ARBA00022649"/>
    </source>
</evidence>
<dbReference type="EMBL" id="BAAAPL010000001">
    <property type="protein sequence ID" value="GAA1693141.1"/>
    <property type="molecule type" value="Genomic_DNA"/>
</dbReference>
<dbReference type="Gene3D" id="2.30.30.110">
    <property type="match status" value="1"/>
</dbReference>
<sequence length="180" mass="19753">MGGASGLMGSAARLWSRLTRRTEDSAASAHVVRTSSSPGATGLSQTVQITPPRADGLLLSYRPDWDGDPDAGEVVWTWVPYAEYDGRGKDRPVLVIGREDQDRVYAVRMTSTAHPGDPDYVSLGSGEWDSRGRASWVDVSRIYSVHRDGMRREAAALDLDRFVAVANTLRKRYGWDAARA</sequence>
<proteinExistence type="inferred from homology"/>
<organism evidence="4 5">
    <name type="scientific">Microbacterium sediminicola</name>
    <dbReference type="NCBI Taxonomy" id="415210"/>
    <lineage>
        <taxon>Bacteria</taxon>
        <taxon>Bacillati</taxon>
        <taxon>Actinomycetota</taxon>
        <taxon>Actinomycetes</taxon>
        <taxon>Micrococcales</taxon>
        <taxon>Microbacteriaceae</taxon>
        <taxon>Microbacterium</taxon>
    </lineage>
</organism>
<comment type="similarity">
    <text evidence="1">Belongs to the PemK/MazF family.</text>
</comment>
<feature type="compositionally biased region" description="Polar residues" evidence="3">
    <location>
        <begin position="33"/>
        <end position="46"/>
    </location>
</feature>
<keyword evidence="5" id="KW-1185">Reference proteome</keyword>
<evidence type="ECO:0000256" key="1">
    <source>
        <dbReference type="ARBA" id="ARBA00007521"/>
    </source>
</evidence>
<protein>
    <submittedName>
        <fullName evidence="4">Type II toxin-antitoxin system PemK/MazF family toxin</fullName>
    </submittedName>
</protein>
<evidence type="ECO:0000313" key="5">
    <source>
        <dbReference type="Proteomes" id="UP001501690"/>
    </source>
</evidence>
<feature type="region of interest" description="Disordered" evidence="3">
    <location>
        <begin position="26"/>
        <end position="46"/>
    </location>
</feature>
<reference evidence="4 5" key="1">
    <citation type="journal article" date="2019" name="Int. J. Syst. Evol. Microbiol.">
        <title>The Global Catalogue of Microorganisms (GCM) 10K type strain sequencing project: providing services to taxonomists for standard genome sequencing and annotation.</title>
        <authorList>
            <consortium name="The Broad Institute Genomics Platform"/>
            <consortium name="The Broad Institute Genome Sequencing Center for Infectious Disease"/>
            <person name="Wu L."/>
            <person name="Ma J."/>
        </authorList>
    </citation>
    <scope>NUCLEOTIDE SEQUENCE [LARGE SCALE GENOMIC DNA]</scope>
    <source>
        <strain evidence="4 5">JCM 15577</strain>
    </source>
</reference>
<evidence type="ECO:0000256" key="3">
    <source>
        <dbReference type="SAM" id="MobiDB-lite"/>
    </source>
</evidence>
<gene>
    <name evidence="4" type="ORF">GCM10009808_07880</name>
</gene>
<accession>A0ABN2HTE4</accession>
<dbReference type="Pfam" id="PF02452">
    <property type="entry name" value="PemK_toxin"/>
    <property type="match status" value="1"/>
</dbReference>